<dbReference type="InterPro" id="IPR006957">
    <property type="entry name" value="EIN3"/>
</dbReference>
<keyword evidence="3" id="KW-1185">Reference proteome</keyword>
<name>A0A445B8V8_ARAHY</name>
<protein>
    <recommendedName>
        <fullName evidence="1">Ethylene insensitive 3-like DNA-binding domain-containing protein</fullName>
    </recommendedName>
</protein>
<dbReference type="GO" id="GO:0003677">
    <property type="term" value="F:DNA binding"/>
    <property type="evidence" value="ECO:0007669"/>
    <property type="project" value="TreeGrafter"/>
</dbReference>
<evidence type="ECO:0000259" key="1">
    <source>
        <dbReference type="Pfam" id="PF04873"/>
    </source>
</evidence>
<dbReference type="Pfam" id="PF04873">
    <property type="entry name" value="EIN3_DNA-bd"/>
    <property type="match status" value="1"/>
</dbReference>
<proteinExistence type="predicted"/>
<reference evidence="2 3" key="1">
    <citation type="submission" date="2019-01" db="EMBL/GenBank/DDBJ databases">
        <title>Sequencing of cultivated peanut Arachis hypogaea provides insights into genome evolution and oil improvement.</title>
        <authorList>
            <person name="Chen X."/>
        </authorList>
    </citation>
    <scope>NUCLEOTIDE SEQUENCE [LARGE SCALE GENOMIC DNA]</scope>
    <source>
        <strain evidence="3">cv. Fuhuasheng</strain>
        <tissue evidence="2">Leaves</tissue>
    </source>
</reference>
<dbReference type="InterPro" id="IPR047091">
    <property type="entry name" value="EIN3-like_DNA-bd"/>
</dbReference>
<evidence type="ECO:0000313" key="3">
    <source>
        <dbReference type="Proteomes" id="UP000289738"/>
    </source>
</evidence>
<dbReference type="AlphaFoldDB" id="A0A445B8V8"/>
<dbReference type="GO" id="GO:0005634">
    <property type="term" value="C:nucleus"/>
    <property type="evidence" value="ECO:0007669"/>
    <property type="project" value="InterPro"/>
</dbReference>
<feature type="domain" description="Ethylene insensitive 3-like DNA-binding" evidence="1">
    <location>
        <begin position="1"/>
        <end position="24"/>
    </location>
</feature>
<sequence length="287" mass="31807">MEVCKARGFVYGIVSEDGKPITVARIVCENGGKKILDLNKLLLKQLQNGEGEIEVFESSPISSINNSLDHVLFGGGGSSNNGGSEKKVNNNGNSFVEKPIYTCQNVDCPQSNLSMGFRDKNLRMDHESMCAFRRATLDHQGSNSSNENSNAFHDYLPSEERMTSVGVWMNMEVAKANNNNNNNNNFGDTDFGDIDIMNLMQEIAGEAFGEDKLGLWLNDIEDCELLMALEMVKTNSAMDSTHQNNNPPLVKQHDRIFPHGGHLRDEEATTSSLWDYTTTLFKSNNIG</sequence>
<dbReference type="PANTHER" id="PTHR33305">
    <property type="entry name" value="ETHYLENE INSENSITIVE 3-LIKE 2 PROTEIN"/>
    <property type="match status" value="1"/>
</dbReference>
<comment type="caution">
    <text evidence="2">The sequence shown here is derived from an EMBL/GenBank/DDBJ whole genome shotgun (WGS) entry which is preliminary data.</text>
</comment>
<evidence type="ECO:0000313" key="2">
    <source>
        <dbReference type="EMBL" id="RYR35086.1"/>
    </source>
</evidence>
<dbReference type="GO" id="GO:0003700">
    <property type="term" value="F:DNA-binding transcription factor activity"/>
    <property type="evidence" value="ECO:0007669"/>
    <property type="project" value="InterPro"/>
</dbReference>
<organism evidence="2 3">
    <name type="scientific">Arachis hypogaea</name>
    <name type="common">Peanut</name>
    <dbReference type="NCBI Taxonomy" id="3818"/>
    <lineage>
        <taxon>Eukaryota</taxon>
        <taxon>Viridiplantae</taxon>
        <taxon>Streptophyta</taxon>
        <taxon>Embryophyta</taxon>
        <taxon>Tracheophyta</taxon>
        <taxon>Spermatophyta</taxon>
        <taxon>Magnoliopsida</taxon>
        <taxon>eudicotyledons</taxon>
        <taxon>Gunneridae</taxon>
        <taxon>Pentapetalae</taxon>
        <taxon>rosids</taxon>
        <taxon>fabids</taxon>
        <taxon>Fabales</taxon>
        <taxon>Fabaceae</taxon>
        <taxon>Papilionoideae</taxon>
        <taxon>50 kb inversion clade</taxon>
        <taxon>dalbergioids sensu lato</taxon>
        <taxon>Dalbergieae</taxon>
        <taxon>Pterocarpus clade</taxon>
        <taxon>Arachis</taxon>
    </lineage>
</organism>
<dbReference type="EMBL" id="SDMP01000010">
    <property type="protein sequence ID" value="RYR35086.1"/>
    <property type="molecule type" value="Genomic_DNA"/>
</dbReference>
<accession>A0A445B8V8</accession>
<gene>
    <name evidence="2" type="ORF">Ahy_A10g050222</name>
</gene>
<dbReference type="PANTHER" id="PTHR33305:SF29">
    <property type="entry name" value="ETHYLENE INSENSITIVE 3-LIKE 5 PROTEIN"/>
    <property type="match status" value="1"/>
</dbReference>
<dbReference type="Proteomes" id="UP000289738">
    <property type="component" value="Chromosome A10"/>
</dbReference>